<keyword evidence="3 7" id="KW-0812">Transmembrane</keyword>
<dbReference type="InterPro" id="IPR039859">
    <property type="entry name" value="PFA4/ZDH16/20/ERF2-like"/>
</dbReference>
<evidence type="ECO:0000256" key="1">
    <source>
        <dbReference type="ARBA" id="ARBA00004141"/>
    </source>
</evidence>
<dbReference type="GO" id="GO:0019706">
    <property type="term" value="F:protein-cysteine S-palmitoyltransferase activity"/>
    <property type="evidence" value="ECO:0007669"/>
    <property type="project" value="UniProtKB-EC"/>
</dbReference>
<evidence type="ECO:0000256" key="4">
    <source>
        <dbReference type="ARBA" id="ARBA00022989"/>
    </source>
</evidence>
<gene>
    <name evidence="9" type="ORF">CDAUBV1_LOCUS15125</name>
</gene>
<keyword evidence="2 7" id="KW-0808">Transferase</keyword>
<dbReference type="GO" id="GO:0016020">
    <property type="term" value="C:membrane"/>
    <property type="evidence" value="ECO:0007669"/>
    <property type="project" value="UniProtKB-SubCell"/>
</dbReference>
<evidence type="ECO:0000313" key="10">
    <source>
        <dbReference type="Proteomes" id="UP001497525"/>
    </source>
</evidence>
<evidence type="ECO:0000256" key="6">
    <source>
        <dbReference type="ARBA" id="ARBA00023315"/>
    </source>
</evidence>
<evidence type="ECO:0000256" key="5">
    <source>
        <dbReference type="ARBA" id="ARBA00023136"/>
    </source>
</evidence>
<dbReference type="EC" id="2.3.1.225" evidence="7"/>
<dbReference type="Pfam" id="PF01529">
    <property type="entry name" value="DHHC"/>
    <property type="match status" value="1"/>
</dbReference>
<comment type="caution">
    <text evidence="9">The sequence shown here is derived from an EMBL/GenBank/DDBJ whole genome shotgun (WGS) entry which is preliminary data.</text>
</comment>
<dbReference type="InterPro" id="IPR001594">
    <property type="entry name" value="Palmitoyltrfase_DHHC"/>
</dbReference>
<evidence type="ECO:0000259" key="8">
    <source>
        <dbReference type="Pfam" id="PF01529"/>
    </source>
</evidence>
<comment type="domain">
    <text evidence="7">The DHHC domain is required for palmitoyltransferase activity.</text>
</comment>
<sequence>MYADDVAFSSHEQRPLLYPDVDYPRQPPQGESVRLKIDSDSSNSTRWNQEIDLSTWDDEAAVRLRAVSRTPGDLCDFLSPCRRYFGLRKPFLRGSLFCRSRKQVLPFGVAWFVRDPCGIICVVVTWLLLLYAEFVVSTIILLRAPSKMFFWINWPVYHFLTIMSFFSHIKAVFSDPGTVPIGTATTDAVHYLCEMYQDTLPKIIRCTKCLSIKPPRAHHCSVCHRCVRKMDHHCPWVNNCVGESNQKYFVLFTLYVCLQSFLALYMCIHFIILCLDSEWEGPVGVFGFVFGLILESMVFGLFTLIMCIGQIYSIADDETGIESLSKRDTSKQRRSRWKTFVLACGSPFSWRWFSPFSAAPLSAGSFDYEDLIMYLNSNCSNGTLNNICSNGSRPSVSLNINGLMKQQQKQSNDEVAPDLLQTVSSRHIVQL</sequence>
<reference evidence="9" key="1">
    <citation type="submission" date="2024-06" db="EMBL/GenBank/DDBJ databases">
        <authorList>
            <person name="Liu X."/>
            <person name="Lenzi L."/>
            <person name="Haldenby T S."/>
            <person name="Uol C."/>
        </authorList>
    </citation>
    <scope>NUCLEOTIDE SEQUENCE</scope>
</reference>
<dbReference type="PROSITE" id="PS50216">
    <property type="entry name" value="DHHC"/>
    <property type="match status" value="1"/>
</dbReference>
<feature type="domain" description="Palmitoyltransferase DHHC" evidence="8">
    <location>
        <begin position="206"/>
        <end position="326"/>
    </location>
</feature>
<comment type="similarity">
    <text evidence="7">Belongs to the DHHC palmitoyltransferase family.</text>
</comment>
<accession>A0AAV2TUR1</accession>
<dbReference type="PANTHER" id="PTHR12246">
    <property type="entry name" value="PALMITOYLTRANSFERASE ZDHHC16"/>
    <property type="match status" value="1"/>
</dbReference>
<evidence type="ECO:0000256" key="3">
    <source>
        <dbReference type="ARBA" id="ARBA00022692"/>
    </source>
</evidence>
<evidence type="ECO:0000256" key="2">
    <source>
        <dbReference type="ARBA" id="ARBA00022679"/>
    </source>
</evidence>
<evidence type="ECO:0000256" key="7">
    <source>
        <dbReference type="RuleBase" id="RU079119"/>
    </source>
</evidence>
<keyword evidence="4 7" id="KW-1133">Transmembrane helix</keyword>
<proteinExistence type="inferred from homology"/>
<keyword evidence="5 7" id="KW-0472">Membrane</keyword>
<comment type="subcellular location">
    <subcellularLocation>
        <location evidence="1">Membrane</location>
        <topology evidence="1">Multi-pass membrane protein</topology>
    </subcellularLocation>
</comment>
<dbReference type="EMBL" id="CAXLJL010000678">
    <property type="protein sequence ID" value="CAL5139939.1"/>
    <property type="molecule type" value="Genomic_DNA"/>
</dbReference>
<name>A0AAV2TUR1_CALDB</name>
<comment type="catalytic activity">
    <reaction evidence="7">
        <text>L-cysteinyl-[protein] + hexadecanoyl-CoA = S-hexadecanoyl-L-cysteinyl-[protein] + CoA</text>
        <dbReference type="Rhea" id="RHEA:36683"/>
        <dbReference type="Rhea" id="RHEA-COMP:10131"/>
        <dbReference type="Rhea" id="RHEA-COMP:11032"/>
        <dbReference type="ChEBI" id="CHEBI:29950"/>
        <dbReference type="ChEBI" id="CHEBI:57287"/>
        <dbReference type="ChEBI" id="CHEBI:57379"/>
        <dbReference type="ChEBI" id="CHEBI:74151"/>
        <dbReference type="EC" id="2.3.1.225"/>
    </reaction>
</comment>
<organism evidence="9 10">
    <name type="scientific">Calicophoron daubneyi</name>
    <name type="common">Rumen fluke</name>
    <name type="synonym">Paramphistomum daubneyi</name>
    <dbReference type="NCBI Taxonomy" id="300641"/>
    <lineage>
        <taxon>Eukaryota</taxon>
        <taxon>Metazoa</taxon>
        <taxon>Spiralia</taxon>
        <taxon>Lophotrochozoa</taxon>
        <taxon>Platyhelminthes</taxon>
        <taxon>Trematoda</taxon>
        <taxon>Digenea</taxon>
        <taxon>Plagiorchiida</taxon>
        <taxon>Pronocephalata</taxon>
        <taxon>Paramphistomoidea</taxon>
        <taxon>Paramphistomidae</taxon>
        <taxon>Calicophoron</taxon>
    </lineage>
</organism>
<feature type="transmembrane region" description="Helical" evidence="7">
    <location>
        <begin position="148"/>
        <end position="166"/>
    </location>
</feature>
<dbReference type="AlphaFoldDB" id="A0AAV2TUR1"/>
<evidence type="ECO:0000313" key="9">
    <source>
        <dbReference type="EMBL" id="CAL5139939.1"/>
    </source>
</evidence>
<keyword evidence="6 7" id="KW-0012">Acyltransferase</keyword>
<dbReference type="Proteomes" id="UP001497525">
    <property type="component" value="Unassembled WGS sequence"/>
</dbReference>
<feature type="transmembrane region" description="Helical" evidence="7">
    <location>
        <begin position="248"/>
        <end position="273"/>
    </location>
</feature>
<protein>
    <recommendedName>
        <fullName evidence="7">Palmitoyltransferase</fullName>
        <ecNumber evidence="7">2.3.1.225</ecNumber>
    </recommendedName>
</protein>
<feature type="transmembrane region" description="Helical" evidence="7">
    <location>
        <begin position="285"/>
        <end position="315"/>
    </location>
</feature>
<feature type="transmembrane region" description="Helical" evidence="7">
    <location>
        <begin position="117"/>
        <end position="142"/>
    </location>
</feature>